<keyword evidence="1" id="KW-0472">Membrane</keyword>
<dbReference type="EMBL" id="BMJC01000002">
    <property type="protein sequence ID" value="GGA96221.1"/>
    <property type="molecule type" value="Genomic_DNA"/>
</dbReference>
<protein>
    <submittedName>
        <fullName evidence="2">Uncharacterized protein</fullName>
    </submittedName>
</protein>
<gene>
    <name evidence="2" type="ORF">GCM10011511_19400</name>
</gene>
<feature type="transmembrane region" description="Helical" evidence="1">
    <location>
        <begin position="133"/>
        <end position="155"/>
    </location>
</feature>
<reference evidence="2" key="2">
    <citation type="submission" date="2020-09" db="EMBL/GenBank/DDBJ databases">
        <authorList>
            <person name="Sun Q."/>
            <person name="Zhou Y."/>
        </authorList>
    </citation>
    <scope>NUCLEOTIDE SEQUENCE</scope>
    <source>
        <strain evidence="2">CGMCC 1.15448</strain>
    </source>
</reference>
<keyword evidence="1" id="KW-1133">Transmembrane helix</keyword>
<sequence>MKQTLPIDTLIRLVSFLGSTLIFLSILQSYIFYATFNIRITNYISFSEAILLFLNEIALLVLYFFLLVAGFYLTYLIFQLFSPRIQPIDIFVPDQNSALAHKFFSLLVILYPISYLLYAVILNIRNHWTEKYFLFWLINLSFVEVMLIVGVISLWKKVHRYKPFIQKRVFTYLLFMAVMFFYIWSLDRQLFLFHRNKINKPVIGWLKDKRFPLTNDTIQYLGSTGKYVFCYDLKGGRSIIVNVSQFDRIEFGSYKDLPGISVFDMLYH</sequence>
<feature type="transmembrane region" description="Helical" evidence="1">
    <location>
        <begin position="99"/>
        <end position="121"/>
    </location>
</feature>
<comment type="caution">
    <text evidence="2">The sequence shown here is derived from an EMBL/GenBank/DDBJ whole genome shotgun (WGS) entry which is preliminary data.</text>
</comment>
<evidence type="ECO:0000313" key="3">
    <source>
        <dbReference type="Proteomes" id="UP000607559"/>
    </source>
</evidence>
<evidence type="ECO:0000313" key="2">
    <source>
        <dbReference type="EMBL" id="GGA96221.1"/>
    </source>
</evidence>
<feature type="transmembrane region" description="Helical" evidence="1">
    <location>
        <begin position="167"/>
        <end position="186"/>
    </location>
</feature>
<accession>A0A8J2XSK7</accession>
<organism evidence="2 3">
    <name type="scientific">Puia dinghuensis</name>
    <dbReference type="NCBI Taxonomy" id="1792502"/>
    <lineage>
        <taxon>Bacteria</taxon>
        <taxon>Pseudomonadati</taxon>
        <taxon>Bacteroidota</taxon>
        <taxon>Chitinophagia</taxon>
        <taxon>Chitinophagales</taxon>
        <taxon>Chitinophagaceae</taxon>
        <taxon>Puia</taxon>
    </lineage>
</organism>
<feature type="transmembrane region" description="Helical" evidence="1">
    <location>
        <begin position="12"/>
        <end position="33"/>
    </location>
</feature>
<evidence type="ECO:0000256" key="1">
    <source>
        <dbReference type="SAM" id="Phobius"/>
    </source>
</evidence>
<keyword evidence="1" id="KW-0812">Transmembrane</keyword>
<dbReference type="Proteomes" id="UP000607559">
    <property type="component" value="Unassembled WGS sequence"/>
</dbReference>
<name>A0A8J2XSK7_9BACT</name>
<keyword evidence="3" id="KW-1185">Reference proteome</keyword>
<dbReference type="AlphaFoldDB" id="A0A8J2XSK7"/>
<reference evidence="2" key="1">
    <citation type="journal article" date="2014" name="Int. J. Syst. Evol. Microbiol.">
        <title>Complete genome sequence of Corynebacterium casei LMG S-19264T (=DSM 44701T), isolated from a smear-ripened cheese.</title>
        <authorList>
            <consortium name="US DOE Joint Genome Institute (JGI-PGF)"/>
            <person name="Walter F."/>
            <person name="Albersmeier A."/>
            <person name="Kalinowski J."/>
            <person name="Ruckert C."/>
        </authorList>
    </citation>
    <scope>NUCLEOTIDE SEQUENCE</scope>
    <source>
        <strain evidence="2">CGMCC 1.15448</strain>
    </source>
</reference>
<proteinExistence type="predicted"/>
<feature type="transmembrane region" description="Helical" evidence="1">
    <location>
        <begin position="53"/>
        <end position="78"/>
    </location>
</feature>